<name>A0A0C2XK61_HEBCY</name>
<dbReference type="Proteomes" id="UP000053424">
    <property type="component" value="Unassembled WGS sequence"/>
</dbReference>
<sequence>MDGLFLQLSSSPPVLPTGIPGLLPDLESLELYSAEGYEFDRIPDIFGLPHRKMLNLEVDTSPRTELDEDTRRKISHLIDQGCKIHILRAGKNYFDSFGDEMTGEEFT</sequence>
<evidence type="ECO:0000313" key="1">
    <source>
        <dbReference type="EMBL" id="KIM38118.1"/>
    </source>
</evidence>
<protein>
    <submittedName>
        <fullName evidence="1">Uncharacterized protein</fullName>
    </submittedName>
</protein>
<organism evidence="1 2">
    <name type="scientific">Hebeloma cylindrosporum</name>
    <dbReference type="NCBI Taxonomy" id="76867"/>
    <lineage>
        <taxon>Eukaryota</taxon>
        <taxon>Fungi</taxon>
        <taxon>Dikarya</taxon>
        <taxon>Basidiomycota</taxon>
        <taxon>Agaricomycotina</taxon>
        <taxon>Agaricomycetes</taxon>
        <taxon>Agaricomycetidae</taxon>
        <taxon>Agaricales</taxon>
        <taxon>Agaricineae</taxon>
        <taxon>Hymenogastraceae</taxon>
        <taxon>Hebeloma</taxon>
    </lineage>
</organism>
<evidence type="ECO:0000313" key="2">
    <source>
        <dbReference type="Proteomes" id="UP000053424"/>
    </source>
</evidence>
<accession>A0A0C2XK61</accession>
<proteinExistence type="predicted"/>
<keyword evidence="2" id="KW-1185">Reference proteome</keyword>
<reference evidence="1 2" key="1">
    <citation type="submission" date="2014-04" db="EMBL/GenBank/DDBJ databases">
        <authorList>
            <consortium name="DOE Joint Genome Institute"/>
            <person name="Kuo A."/>
            <person name="Gay G."/>
            <person name="Dore J."/>
            <person name="Kohler A."/>
            <person name="Nagy L.G."/>
            <person name="Floudas D."/>
            <person name="Copeland A."/>
            <person name="Barry K.W."/>
            <person name="Cichocki N."/>
            <person name="Veneault-Fourrey C."/>
            <person name="LaButti K."/>
            <person name="Lindquist E.A."/>
            <person name="Lipzen A."/>
            <person name="Lundell T."/>
            <person name="Morin E."/>
            <person name="Murat C."/>
            <person name="Sun H."/>
            <person name="Tunlid A."/>
            <person name="Henrissat B."/>
            <person name="Grigoriev I.V."/>
            <person name="Hibbett D.S."/>
            <person name="Martin F."/>
            <person name="Nordberg H.P."/>
            <person name="Cantor M.N."/>
            <person name="Hua S.X."/>
        </authorList>
    </citation>
    <scope>NUCLEOTIDE SEQUENCE [LARGE SCALE GENOMIC DNA]</scope>
    <source>
        <strain evidence="2">h7</strain>
    </source>
</reference>
<dbReference type="HOGENOM" id="CLU_2210376_0_0_1"/>
<reference evidence="2" key="2">
    <citation type="submission" date="2015-01" db="EMBL/GenBank/DDBJ databases">
        <title>Evolutionary Origins and Diversification of the Mycorrhizal Mutualists.</title>
        <authorList>
            <consortium name="DOE Joint Genome Institute"/>
            <consortium name="Mycorrhizal Genomics Consortium"/>
            <person name="Kohler A."/>
            <person name="Kuo A."/>
            <person name="Nagy L.G."/>
            <person name="Floudas D."/>
            <person name="Copeland A."/>
            <person name="Barry K.W."/>
            <person name="Cichocki N."/>
            <person name="Veneault-Fourrey C."/>
            <person name="LaButti K."/>
            <person name="Lindquist E.A."/>
            <person name="Lipzen A."/>
            <person name="Lundell T."/>
            <person name="Morin E."/>
            <person name="Murat C."/>
            <person name="Riley R."/>
            <person name="Ohm R."/>
            <person name="Sun H."/>
            <person name="Tunlid A."/>
            <person name="Henrissat B."/>
            <person name="Grigoriev I.V."/>
            <person name="Hibbett D.S."/>
            <person name="Martin F."/>
        </authorList>
    </citation>
    <scope>NUCLEOTIDE SEQUENCE [LARGE SCALE GENOMIC DNA]</scope>
    <source>
        <strain evidence="2">h7</strain>
    </source>
</reference>
<gene>
    <name evidence="1" type="ORF">M413DRAFT_30270</name>
</gene>
<dbReference type="AlphaFoldDB" id="A0A0C2XK61"/>
<dbReference type="EMBL" id="KN831792">
    <property type="protein sequence ID" value="KIM38118.1"/>
    <property type="molecule type" value="Genomic_DNA"/>
</dbReference>